<keyword evidence="3" id="KW-1185">Reference proteome</keyword>
<organism evidence="2 3">
    <name type="scientific">Rhodotorula graminis (strain WP1)</name>
    <dbReference type="NCBI Taxonomy" id="578459"/>
    <lineage>
        <taxon>Eukaryota</taxon>
        <taxon>Fungi</taxon>
        <taxon>Dikarya</taxon>
        <taxon>Basidiomycota</taxon>
        <taxon>Pucciniomycotina</taxon>
        <taxon>Microbotryomycetes</taxon>
        <taxon>Sporidiobolales</taxon>
        <taxon>Sporidiobolaceae</taxon>
        <taxon>Rhodotorula</taxon>
    </lineage>
</organism>
<evidence type="ECO:0000256" key="1">
    <source>
        <dbReference type="SAM" id="MobiDB-lite"/>
    </source>
</evidence>
<dbReference type="STRING" id="578459.A0A0P9F0H1"/>
<dbReference type="Gene3D" id="3.20.20.70">
    <property type="entry name" value="Aldolase class I"/>
    <property type="match status" value="1"/>
</dbReference>
<evidence type="ECO:0000313" key="3">
    <source>
        <dbReference type="Proteomes" id="UP000053890"/>
    </source>
</evidence>
<dbReference type="AlphaFoldDB" id="A0A0P9F0H1"/>
<feature type="compositionally biased region" description="Basic and acidic residues" evidence="1">
    <location>
        <begin position="261"/>
        <end position="289"/>
    </location>
</feature>
<gene>
    <name evidence="2" type="ORF">RHOBADRAFT_46060</name>
</gene>
<dbReference type="SUPFAM" id="SSF51412">
    <property type="entry name" value="Inosine monophosphate dehydrogenase (IMPDH)"/>
    <property type="match status" value="1"/>
</dbReference>
<protein>
    <submittedName>
        <fullName evidence="2">Uncharacterized protein</fullName>
    </submittedName>
</protein>
<sequence length="333" mass="34816">MAGVAGGELAAAVHKAGGIGFIGGGHTPLNSLKAEVDKARSSIGLAADDDLPASLGVGLILWRLEPPFLSPEAAATEPDRWLRYVLHTARASSLWLAFPNGGDWEGWIARARRIEAERERSDKVRLVVMVQRVETAKEALEWDGVDAIVLQGTESGGHGPAHEFGAPLASLTSHLASHVPNPASPPFVLGAGGLSSASSIAAALAPGVLAGVVPGTALCVADEALLPRAQKELLVHSSTSESVRGMSWDEARGTLGWPEGVDGRGIRNKTSEEPPKVAGSEEGRERYSRAVKEGDVERVVTWAGTGVGDVKRIAPAEEIVRELMAEVVGSPQL</sequence>
<dbReference type="Proteomes" id="UP000053890">
    <property type="component" value="Unassembled WGS sequence"/>
</dbReference>
<dbReference type="Pfam" id="PF03060">
    <property type="entry name" value="NMO"/>
    <property type="match status" value="1"/>
</dbReference>
<dbReference type="GeneID" id="28975161"/>
<name>A0A0P9F0H1_RHOGW</name>
<feature type="region of interest" description="Disordered" evidence="1">
    <location>
        <begin position="254"/>
        <end position="289"/>
    </location>
</feature>
<dbReference type="EMBL" id="KQ474084">
    <property type="protein sequence ID" value="KPV72966.1"/>
    <property type="molecule type" value="Genomic_DNA"/>
</dbReference>
<dbReference type="RefSeq" id="XP_018269015.1">
    <property type="nucleotide sequence ID" value="XM_018414713.1"/>
</dbReference>
<dbReference type="InterPro" id="IPR013785">
    <property type="entry name" value="Aldolase_TIM"/>
</dbReference>
<proteinExistence type="predicted"/>
<dbReference type="PANTHER" id="PTHR32332:SF31">
    <property type="entry name" value="2-NITROPROPANE DIOXYGENASE FAMILY, PUTATIVE (AFU_ORTHOLOGUE AFUA_2G09850)-RELATED"/>
    <property type="match status" value="1"/>
</dbReference>
<dbReference type="PANTHER" id="PTHR32332">
    <property type="entry name" value="2-NITROPROPANE DIOXYGENASE"/>
    <property type="match status" value="1"/>
</dbReference>
<dbReference type="OrthoDB" id="2349068at2759"/>
<reference evidence="2 3" key="1">
    <citation type="journal article" date="2015" name="Front. Microbiol.">
        <title>Genome sequence of the plant growth promoting endophytic yeast Rhodotorula graminis WP1.</title>
        <authorList>
            <person name="Firrincieli A."/>
            <person name="Otillar R."/>
            <person name="Salamov A."/>
            <person name="Schmutz J."/>
            <person name="Khan Z."/>
            <person name="Redman R.S."/>
            <person name="Fleck N.D."/>
            <person name="Lindquist E."/>
            <person name="Grigoriev I.V."/>
            <person name="Doty S.L."/>
        </authorList>
    </citation>
    <scope>NUCLEOTIDE SEQUENCE [LARGE SCALE GENOMIC DNA]</scope>
    <source>
        <strain evidence="2 3">WP1</strain>
    </source>
</reference>
<evidence type="ECO:0000313" key="2">
    <source>
        <dbReference type="EMBL" id="KPV72966.1"/>
    </source>
</evidence>
<dbReference type="OMA" id="FGWPEEY"/>
<accession>A0A0P9F0H1</accession>